<keyword evidence="2" id="KW-1185">Reference proteome</keyword>
<sequence>MPYKAYRVYIRFGESNCVRFFAPGNGSVAENGIQLFKWIRDPHNISRLRNGLQHVYETDQEELRYFLEYKLQEDRGYMKDQMNKYPEGGEMLAAFSKRHVQFGSLPTGIDKLDAIANATEITVIPRASPRKRSDQPGWLYLLDLNQETLEVYEFKDHKPRRYPPFARLTIKSLYRESPDTPQGYYIKLKFSDLQGMLQSEWVELHEAHAQALGRLWRRNATILQTIPHADSIPFSVLYGSVFYGQDRNRLDLGRPRRLTQAGLTAALAALNRRQPSKMPIFESEASTQGGVVDRRLRALRRRVIGHKGHGMSDRQRKRIYGI</sequence>
<reference evidence="1" key="1">
    <citation type="submission" date="2022-10" db="EMBL/GenBank/DDBJ databases">
        <title>Genome Sequence of Xylaria curta.</title>
        <authorList>
            <person name="Buettner E."/>
        </authorList>
    </citation>
    <scope>NUCLEOTIDE SEQUENCE</scope>
    <source>
        <strain evidence="1">Babe10</strain>
    </source>
</reference>
<protein>
    <submittedName>
        <fullName evidence="1">Uncharacterized protein</fullName>
    </submittedName>
</protein>
<dbReference type="EMBL" id="JAPDGR010000388">
    <property type="protein sequence ID" value="KAJ2990729.1"/>
    <property type="molecule type" value="Genomic_DNA"/>
</dbReference>
<comment type="caution">
    <text evidence="1">The sequence shown here is derived from an EMBL/GenBank/DDBJ whole genome shotgun (WGS) entry which is preliminary data.</text>
</comment>
<evidence type="ECO:0000313" key="2">
    <source>
        <dbReference type="Proteomes" id="UP001143856"/>
    </source>
</evidence>
<organism evidence="1 2">
    <name type="scientific">Xylaria curta</name>
    <dbReference type="NCBI Taxonomy" id="42375"/>
    <lineage>
        <taxon>Eukaryota</taxon>
        <taxon>Fungi</taxon>
        <taxon>Dikarya</taxon>
        <taxon>Ascomycota</taxon>
        <taxon>Pezizomycotina</taxon>
        <taxon>Sordariomycetes</taxon>
        <taxon>Xylariomycetidae</taxon>
        <taxon>Xylariales</taxon>
        <taxon>Xylariaceae</taxon>
        <taxon>Xylaria</taxon>
    </lineage>
</organism>
<dbReference type="Proteomes" id="UP001143856">
    <property type="component" value="Unassembled WGS sequence"/>
</dbReference>
<name>A0ACC1PF61_9PEZI</name>
<proteinExistence type="predicted"/>
<evidence type="ECO:0000313" key="1">
    <source>
        <dbReference type="EMBL" id="KAJ2990729.1"/>
    </source>
</evidence>
<gene>
    <name evidence="1" type="ORF">NUW58_g2806</name>
</gene>
<accession>A0ACC1PF61</accession>